<accession>A0ABR7CPR3</accession>
<proteinExistence type="predicted"/>
<name>A0ABR7CPR3_9BACT</name>
<evidence type="ECO:0000313" key="2">
    <source>
        <dbReference type="Proteomes" id="UP000636891"/>
    </source>
</evidence>
<keyword evidence="2" id="KW-1185">Reference proteome</keyword>
<sequence>MTAKVDKRVELLGIVARLAEYPEYCRNDNAPYIADIHAHFDRYKTHPLIELMRRLKKENSIGYDAVVRMALHLGQPPGLKPIVPFTNRIPEERWSKENAEKFIDLLRQFYAETRCGDFFDSQHTRYEHAEKAYNKQLRHIDLKWFPAYYGINSEDTFHLIVGLGNGSNCYGLSIDRPDRTRDIFSIMGAWMFDADGNPVFTPEMLPTVVHEFGHSFANAHIRRHENDLGEAAGRIFGQVSEAMKRQAYANSTIMLSESLVRVSVIRYLLNHGDTTAATRQVKQDIAQGFLWMSKLSRLLTTYEKQRNAYPTMESFMPRIVEFFNNTADQIDRWPRFVSIEEFENGDNQVDPDLKTLTIRFDRPMFGGYGFGYGPLGQEHFPLKKVNGYPNDRTITIDIALKPNFEYQINLLSIGFFSTEGWPIKNTLIRFKTGSKK</sequence>
<dbReference type="Proteomes" id="UP000636891">
    <property type="component" value="Unassembled WGS sequence"/>
</dbReference>
<dbReference type="EMBL" id="JACOOK010000005">
    <property type="protein sequence ID" value="MBC5617335.1"/>
    <property type="molecule type" value="Genomic_DNA"/>
</dbReference>
<protein>
    <submittedName>
        <fullName evidence="1">DUF4932 domain-containing protein</fullName>
    </submittedName>
</protein>
<dbReference type="Pfam" id="PF16286">
    <property type="entry name" value="DUF4932"/>
    <property type="match status" value="1"/>
</dbReference>
<dbReference type="RefSeq" id="WP_182424260.1">
    <property type="nucleotide sequence ID" value="NZ_JACOOK010000005.1"/>
</dbReference>
<dbReference type="InterPro" id="IPR032560">
    <property type="entry name" value="DUF4932"/>
</dbReference>
<evidence type="ECO:0000313" key="1">
    <source>
        <dbReference type="EMBL" id="MBC5617335.1"/>
    </source>
</evidence>
<reference evidence="1 2" key="1">
    <citation type="submission" date="2020-08" db="EMBL/GenBank/DDBJ databases">
        <title>Genome public.</title>
        <authorList>
            <person name="Liu C."/>
            <person name="Sun Q."/>
        </authorList>
    </citation>
    <scope>NUCLEOTIDE SEQUENCE [LARGE SCALE GENOMIC DNA]</scope>
    <source>
        <strain evidence="1 2">New-7</strain>
    </source>
</reference>
<gene>
    <name evidence="1" type="ORF">H8S08_09960</name>
</gene>
<organism evidence="1 2">
    <name type="scientific">Alistipes hominis</name>
    <dbReference type="NCBI Taxonomy" id="2763015"/>
    <lineage>
        <taxon>Bacteria</taxon>
        <taxon>Pseudomonadati</taxon>
        <taxon>Bacteroidota</taxon>
        <taxon>Bacteroidia</taxon>
        <taxon>Bacteroidales</taxon>
        <taxon>Rikenellaceae</taxon>
        <taxon>Alistipes</taxon>
    </lineage>
</organism>
<comment type="caution">
    <text evidence="1">The sequence shown here is derived from an EMBL/GenBank/DDBJ whole genome shotgun (WGS) entry which is preliminary data.</text>
</comment>